<dbReference type="InterPro" id="IPR009003">
    <property type="entry name" value="Peptidase_S1_PA"/>
</dbReference>
<gene>
    <name evidence="8" type="ORF">EVAR_63204_1</name>
</gene>
<dbReference type="Pfam" id="PF00089">
    <property type="entry name" value="Trypsin"/>
    <property type="match status" value="1"/>
</dbReference>
<evidence type="ECO:0000256" key="5">
    <source>
        <dbReference type="ARBA" id="ARBA00023157"/>
    </source>
</evidence>
<dbReference type="InterPro" id="IPR001254">
    <property type="entry name" value="Trypsin_dom"/>
</dbReference>
<dbReference type="Proteomes" id="UP000299102">
    <property type="component" value="Unassembled WGS sequence"/>
</dbReference>
<sequence length="279" mass="29634">MLTGSVLIAVIAIAGVCAAPAAESDNLNLITTNDIIDNAAVPAKSEQPLQERFPYAVLFGPTCGGTIISDTWVLTAAHCSLSQRRHYVLAGTNNTADGSGVRAPVKRLVVHPRFSVGPYWLDAQQFNLSEVGARWDFMLAELTRPLPLNGVNISAAALNSDAHLPAGMHADYAGYGTDHHGGVMSHHMHAMELAVQEDSVCSVLPEFDALDMICTRGRPPRLDSACSGDSGSGLVSSDGRLLGVASWVEDDARTCANGKLVVFSRVSLARDWIKEITGI</sequence>
<dbReference type="GO" id="GO:0006508">
    <property type="term" value="P:proteolysis"/>
    <property type="evidence" value="ECO:0007669"/>
    <property type="project" value="UniProtKB-KW"/>
</dbReference>
<keyword evidence="6" id="KW-0732">Signal</keyword>
<dbReference type="CDD" id="cd00190">
    <property type="entry name" value="Tryp_SPc"/>
    <property type="match status" value="1"/>
</dbReference>
<comment type="similarity">
    <text evidence="1">Belongs to the peptidase S1 family.</text>
</comment>
<dbReference type="InterPro" id="IPR018114">
    <property type="entry name" value="TRYPSIN_HIS"/>
</dbReference>
<protein>
    <submittedName>
        <fullName evidence="8">Scolexin B</fullName>
    </submittedName>
</protein>
<feature type="domain" description="Peptidase S1" evidence="7">
    <location>
        <begin position="35"/>
        <end position="278"/>
    </location>
</feature>
<reference evidence="8 9" key="1">
    <citation type="journal article" date="2019" name="Commun. Biol.">
        <title>The bagworm genome reveals a unique fibroin gene that provides high tensile strength.</title>
        <authorList>
            <person name="Kono N."/>
            <person name="Nakamura H."/>
            <person name="Ohtoshi R."/>
            <person name="Tomita M."/>
            <person name="Numata K."/>
            <person name="Arakawa K."/>
        </authorList>
    </citation>
    <scope>NUCLEOTIDE SEQUENCE [LARGE SCALE GENOMIC DNA]</scope>
</reference>
<dbReference type="PANTHER" id="PTHR24276">
    <property type="entry name" value="POLYSERASE-RELATED"/>
    <property type="match status" value="1"/>
</dbReference>
<feature type="chain" id="PRO_5020035908" evidence="6">
    <location>
        <begin position="19"/>
        <end position="279"/>
    </location>
</feature>
<comment type="caution">
    <text evidence="8">The sequence shown here is derived from an EMBL/GenBank/DDBJ whole genome shotgun (WGS) entry which is preliminary data.</text>
</comment>
<dbReference type="AlphaFoldDB" id="A0A4C1ZK71"/>
<evidence type="ECO:0000256" key="4">
    <source>
        <dbReference type="ARBA" id="ARBA00022825"/>
    </source>
</evidence>
<keyword evidence="4" id="KW-0720">Serine protease</keyword>
<evidence type="ECO:0000259" key="7">
    <source>
        <dbReference type="PROSITE" id="PS50240"/>
    </source>
</evidence>
<keyword evidence="2" id="KW-0645">Protease</keyword>
<dbReference type="PANTHER" id="PTHR24276:SF98">
    <property type="entry name" value="FI18310P1-RELATED"/>
    <property type="match status" value="1"/>
</dbReference>
<dbReference type="PROSITE" id="PS00134">
    <property type="entry name" value="TRYPSIN_HIS"/>
    <property type="match status" value="1"/>
</dbReference>
<dbReference type="PRINTS" id="PR00722">
    <property type="entry name" value="CHYMOTRYPSIN"/>
</dbReference>
<evidence type="ECO:0000313" key="9">
    <source>
        <dbReference type="Proteomes" id="UP000299102"/>
    </source>
</evidence>
<feature type="signal peptide" evidence="6">
    <location>
        <begin position="1"/>
        <end position="18"/>
    </location>
</feature>
<dbReference type="Gene3D" id="2.40.10.10">
    <property type="entry name" value="Trypsin-like serine proteases"/>
    <property type="match status" value="1"/>
</dbReference>
<evidence type="ECO:0000256" key="6">
    <source>
        <dbReference type="SAM" id="SignalP"/>
    </source>
</evidence>
<dbReference type="PROSITE" id="PS50240">
    <property type="entry name" value="TRYPSIN_DOM"/>
    <property type="match status" value="1"/>
</dbReference>
<dbReference type="GO" id="GO:0004252">
    <property type="term" value="F:serine-type endopeptidase activity"/>
    <property type="evidence" value="ECO:0007669"/>
    <property type="project" value="InterPro"/>
</dbReference>
<dbReference type="SMART" id="SM00020">
    <property type="entry name" value="Tryp_SPc"/>
    <property type="match status" value="1"/>
</dbReference>
<proteinExistence type="inferred from homology"/>
<name>A0A4C1ZK71_EUMVA</name>
<evidence type="ECO:0000313" key="8">
    <source>
        <dbReference type="EMBL" id="GBP87484.1"/>
    </source>
</evidence>
<evidence type="ECO:0000256" key="2">
    <source>
        <dbReference type="ARBA" id="ARBA00022670"/>
    </source>
</evidence>
<evidence type="ECO:0000256" key="1">
    <source>
        <dbReference type="ARBA" id="ARBA00007664"/>
    </source>
</evidence>
<dbReference type="InterPro" id="IPR043504">
    <property type="entry name" value="Peptidase_S1_PA_chymotrypsin"/>
</dbReference>
<dbReference type="STRING" id="151549.A0A4C1ZK71"/>
<dbReference type="InterPro" id="IPR001314">
    <property type="entry name" value="Peptidase_S1A"/>
</dbReference>
<accession>A0A4C1ZK71</accession>
<dbReference type="SUPFAM" id="SSF50494">
    <property type="entry name" value="Trypsin-like serine proteases"/>
    <property type="match status" value="1"/>
</dbReference>
<keyword evidence="5" id="KW-1015">Disulfide bond</keyword>
<organism evidence="8 9">
    <name type="scientific">Eumeta variegata</name>
    <name type="common">Bagworm moth</name>
    <name type="synonym">Eumeta japonica</name>
    <dbReference type="NCBI Taxonomy" id="151549"/>
    <lineage>
        <taxon>Eukaryota</taxon>
        <taxon>Metazoa</taxon>
        <taxon>Ecdysozoa</taxon>
        <taxon>Arthropoda</taxon>
        <taxon>Hexapoda</taxon>
        <taxon>Insecta</taxon>
        <taxon>Pterygota</taxon>
        <taxon>Neoptera</taxon>
        <taxon>Endopterygota</taxon>
        <taxon>Lepidoptera</taxon>
        <taxon>Glossata</taxon>
        <taxon>Ditrysia</taxon>
        <taxon>Tineoidea</taxon>
        <taxon>Psychidae</taxon>
        <taxon>Oiketicinae</taxon>
        <taxon>Eumeta</taxon>
    </lineage>
</organism>
<dbReference type="OrthoDB" id="10061449at2759"/>
<keyword evidence="3" id="KW-0378">Hydrolase</keyword>
<dbReference type="InterPro" id="IPR050430">
    <property type="entry name" value="Peptidase_S1"/>
</dbReference>
<evidence type="ECO:0000256" key="3">
    <source>
        <dbReference type="ARBA" id="ARBA00022801"/>
    </source>
</evidence>
<keyword evidence="9" id="KW-1185">Reference proteome</keyword>
<dbReference type="EMBL" id="BGZK01001863">
    <property type="protein sequence ID" value="GBP87484.1"/>
    <property type="molecule type" value="Genomic_DNA"/>
</dbReference>